<dbReference type="InterPro" id="IPR015797">
    <property type="entry name" value="NUDIX_hydrolase-like_dom_sf"/>
</dbReference>
<feature type="domain" description="Nudix hydrolase" evidence="3">
    <location>
        <begin position="5"/>
        <end position="154"/>
    </location>
</feature>
<dbReference type="InterPro" id="IPR000086">
    <property type="entry name" value="NUDIX_hydrolase_dom"/>
</dbReference>
<dbReference type="Pfam" id="PF00293">
    <property type="entry name" value="NUDIX"/>
    <property type="match status" value="1"/>
</dbReference>
<dbReference type="EMBL" id="JAZAVJ010000021">
    <property type="protein sequence ID" value="KAK7421663.1"/>
    <property type="molecule type" value="Genomic_DNA"/>
</dbReference>
<organism evidence="4 5">
    <name type="scientific">Neonectria punicea</name>
    <dbReference type="NCBI Taxonomy" id="979145"/>
    <lineage>
        <taxon>Eukaryota</taxon>
        <taxon>Fungi</taxon>
        <taxon>Dikarya</taxon>
        <taxon>Ascomycota</taxon>
        <taxon>Pezizomycotina</taxon>
        <taxon>Sordariomycetes</taxon>
        <taxon>Hypocreomycetidae</taxon>
        <taxon>Hypocreales</taxon>
        <taxon>Nectriaceae</taxon>
        <taxon>Neonectria</taxon>
    </lineage>
</organism>
<dbReference type="CDD" id="cd18872">
    <property type="entry name" value="NUDIX_eIF-2B"/>
    <property type="match status" value="1"/>
</dbReference>
<evidence type="ECO:0000313" key="5">
    <source>
        <dbReference type="Proteomes" id="UP001498476"/>
    </source>
</evidence>
<sequence length="504" mass="55853">MSHLKRRAVAGSFIFKFPDNDTAKKPQVALFRRSGKVSTYQHKYAPVSGSVEETDANPLATAWREMKEETTLTETSLRLFRQGKPYSFVDESVGREWTINPFSFVLKSEKEGGRGEAGIQIDWEHEGYEWFDPNAVNETDDFQGVPRILESLRRVWFNIDLGDEAGRVLGDGLIALQRDHESGAHQLASKGLEIFIDVIKKLDTDSRKVWWKNARLAAWHLWKNGRESMGGSMLSVVVSSLAIIEEKLPHGESSMEESMDDIVEALKQYGRQRQNTSSQVCASLGDFLEAQFPGAKTLRILTLSSSSTITSGITHALKQEKTSLDIRVLESRPLFEGVTMAGAIASFADSNSIKTNITVYTDASVGTAAKDADLVLFGADLVDKTGNVSNKSGSLPAVLVAKHISPGVKIVALFDKEKVLPFEPPSQEEDDPREVMQTWEQSGGLIQSKKGLGAQVDVKNVYFEWVASNLVDHYVTEDGATTAEGITERAEMVRQRADRFFNNL</sequence>
<dbReference type="Pfam" id="PF01008">
    <property type="entry name" value="IF-2B"/>
    <property type="match status" value="1"/>
</dbReference>
<evidence type="ECO:0000256" key="2">
    <source>
        <dbReference type="RuleBase" id="RU003814"/>
    </source>
</evidence>
<dbReference type="PANTHER" id="PTHR43475">
    <property type="entry name" value="METHYLTHIORIBOSE-1-PHOSPHATE ISOMERASE"/>
    <property type="match status" value="1"/>
</dbReference>
<dbReference type="Gene3D" id="3.90.79.10">
    <property type="entry name" value="Nucleoside Triphosphate Pyrophosphohydrolase"/>
    <property type="match status" value="1"/>
</dbReference>
<dbReference type="InterPro" id="IPR042529">
    <property type="entry name" value="IF_2B-like_C"/>
</dbReference>
<dbReference type="PANTHER" id="PTHR43475:SF3">
    <property type="entry name" value="TRANSLATION INITIATION FACTOR EIF-2B SUBUNIT FAMILY PROTEIN (AFU_ORTHOLOGUE AFUA_2G14290)"/>
    <property type="match status" value="1"/>
</dbReference>
<keyword evidence="5" id="KW-1185">Reference proteome</keyword>
<dbReference type="SUPFAM" id="SSF55811">
    <property type="entry name" value="Nudix"/>
    <property type="match status" value="1"/>
</dbReference>
<accession>A0ABR1HKC7</accession>
<dbReference type="Proteomes" id="UP001498476">
    <property type="component" value="Unassembled WGS sequence"/>
</dbReference>
<evidence type="ECO:0000259" key="3">
    <source>
        <dbReference type="PROSITE" id="PS51462"/>
    </source>
</evidence>
<reference evidence="4 5" key="1">
    <citation type="journal article" date="2025" name="Microbiol. Resour. Announc.">
        <title>Draft genome sequences for Neonectria magnoliae and Neonectria punicea, canker pathogens of Liriodendron tulipifera and Acer saccharum in West Virginia.</title>
        <authorList>
            <person name="Petronek H.M."/>
            <person name="Kasson M.T."/>
            <person name="Metheny A.M."/>
            <person name="Stauder C.M."/>
            <person name="Lovett B."/>
            <person name="Lynch S.C."/>
            <person name="Garnas J.R."/>
            <person name="Kasson L.R."/>
            <person name="Stajich J.E."/>
        </authorList>
    </citation>
    <scope>NUCLEOTIDE SEQUENCE [LARGE SCALE GENOMIC DNA]</scope>
    <source>
        <strain evidence="4 5">NRRL 64653</strain>
    </source>
</reference>
<protein>
    <recommendedName>
        <fullName evidence="3">Nudix hydrolase domain-containing protein</fullName>
    </recommendedName>
</protein>
<name>A0ABR1HKC7_9HYPO</name>
<evidence type="ECO:0000313" key="4">
    <source>
        <dbReference type="EMBL" id="KAK7421663.1"/>
    </source>
</evidence>
<dbReference type="Gene3D" id="3.40.50.10470">
    <property type="entry name" value="Translation initiation factor eif-2b, domain 2"/>
    <property type="match status" value="1"/>
</dbReference>
<dbReference type="SUPFAM" id="SSF100950">
    <property type="entry name" value="NagB/RpiA/CoA transferase-like"/>
    <property type="match status" value="1"/>
</dbReference>
<dbReference type="PROSITE" id="PS51462">
    <property type="entry name" value="NUDIX"/>
    <property type="match status" value="1"/>
</dbReference>
<evidence type="ECO:0000256" key="1">
    <source>
        <dbReference type="ARBA" id="ARBA00007251"/>
    </source>
</evidence>
<proteinExistence type="inferred from homology"/>
<gene>
    <name evidence="4" type="ORF">QQX98_002130</name>
</gene>
<dbReference type="InterPro" id="IPR000649">
    <property type="entry name" value="IF-2B-related"/>
</dbReference>
<comment type="similarity">
    <text evidence="1 2">Belongs to the eIF-2B alpha/beta/delta subunits family.</text>
</comment>
<comment type="caution">
    <text evidence="4">The sequence shown here is derived from an EMBL/GenBank/DDBJ whole genome shotgun (WGS) entry which is preliminary data.</text>
</comment>
<dbReference type="InterPro" id="IPR037171">
    <property type="entry name" value="NagB/RpiA_transferase-like"/>
</dbReference>